<dbReference type="Pfam" id="PF14372">
    <property type="entry name" value="hAT-like_RNase-H"/>
    <property type="match status" value="1"/>
</dbReference>
<dbReference type="GO" id="GO:0003677">
    <property type="term" value="F:DNA binding"/>
    <property type="evidence" value="ECO:0007669"/>
    <property type="project" value="InterPro"/>
</dbReference>
<accession>A0A7J6WBE2</accession>
<feature type="domain" description="hAT-like transposase RNase-H fold" evidence="1">
    <location>
        <begin position="37"/>
        <end position="124"/>
    </location>
</feature>
<dbReference type="InterPro" id="IPR025525">
    <property type="entry name" value="hAT-like_transposase_RNase-H"/>
</dbReference>
<protein>
    <recommendedName>
        <fullName evidence="1">hAT-like transposase RNase-H fold domain-containing protein</fullName>
    </recommendedName>
</protein>
<sequence>MLDDAILYQRIFELFFYDSTLEFVPTTTDWKNAVVARELLKVFYEASKSFSGLNFVPSSIVGSMKSKLKEYWTETSPVVELAACMDPKYKITFLEEIFGYEETHWLGGTVEKTKKVLKEVVDKYTQKKGGNVLRSLLTVMKKNR</sequence>
<evidence type="ECO:0000313" key="2">
    <source>
        <dbReference type="EMBL" id="KAF5194273.1"/>
    </source>
</evidence>
<evidence type="ECO:0000259" key="1">
    <source>
        <dbReference type="Pfam" id="PF14372"/>
    </source>
</evidence>
<dbReference type="AlphaFoldDB" id="A0A7J6WBE2"/>
<dbReference type="SUPFAM" id="SSF53098">
    <property type="entry name" value="Ribonuclease H-like"/>
    <property type="match status" value="1"/>
</dbReference>
<keyword evidence="3" id="KW-1185">Reference proteome</keyword>
<comment type="caution">
    <text evidence="2">The sequence shown here is derived from an EMBL/GenBank/DDBJ whole genome shotgun (WGS) entry which is preliminary data.</text>
</comment>
<gene>
    <name evidence="2" type="ORF">FRX31_016141</name>
</gene>
<dbReference type="Proteomes" id="UP000554482">
    <property type="component" value="Unassembled WGS sequence"/>
</dbReference>
<organism evidence="2 3">
    <name type="scientific">Thalictrum thalictroides</name>
    <name type="common">Rue-anemone</name>
    <name type="synonym">Anemone thalictroides</name>
    <dbReference type="NCBI Taxonomy" id="46969"/>
    <lineage>
        <taxon>Eukaryota</taxon>
        <taxon>Viridiplantae</taxon>
        <taxon>Streptophyta</taxon>
        <taxon>Embryophyta</taxon>
        <taxon>Tracheophyta</taxon>
        <taxon>Spermatophyta</taxon>
        <taxon>Magnoliopsida</taxon>
        <taxon>Ranunculales</taxon>
        <taxon>Ranunculaceae</taxon>
        <taxon>Thalictroideae</taxon>
        <taxon>Thalictrum</taxon>
    </lineage>
</organism>
<dbReference type="EMBL" id="JABWDY010018943">
    <property type="protein sequence ID" value="KAF5194273.1"/>
    <property type="molecule type" value="Genomic_DNA"/>
</dbReference>
<reference evidence="2 3" key="1">
    <citation type="submission" date="2020-06" db="EMBL/GenBank/DDBJ databases">
        <title>Transcriptomic and genomic resources for Thalictrum thalictroides and T. hernandezii: Facilitating candidate gene discovery in an emerging model plant lineage.</title>
        <authorList>
            <person name="Arias T."/>
            <person name="Riano-Pachon D.M."/>
            <person name="Di Stilio V.S."/>
        </authorList>
    </citation>
    <scope>NUCLEOTIDE SEQUENCE [LARGE SCALE GENOMIC DNA]</scope>
    <source>
        <strain evidence="3">cv. WT478/WT964</strain>
        <tissue evidence="2">Leaves</tissue>
    </source>
</reference>
<evidence type="ECO:0000313" key="3">
    <source>
        <dbReference type="Proteomes" id="UP000554482"/>
    </source>
</evidence>
<proteinExistence type="predicted"/>
<dbReference type="PANTHER" id="PTHR23272:SF184">
    <property type="entry name" value="OS03G0311250 PROTEIN"/>
    <property type="match status" value="1"/>
</dbReference>
<name>A0A7J6WBE2_THATH</name>
<dbReference type="InterPro" id="IPR012337">
    <property type="entry name" value="RNaseH-like_sf"/>
</dbReference>
<dbReference type="PANTHER" id="PTHR23272">
    <property type="entry name" value="BED FINGER-RELATED"/>
    <property type="match status" value="1"/>
</dbReference>
<dbReference type="OrthoDB" id="1937726at2759"/>